<evidence type="ECO:0000256" key="2">
    <source>
        <dbReference type="SAM" id="MobiDB-lite"/>
    </source>
</evidence>
<evidence type="ECO:0000313" key="4">
    <source>
        <dbReference type="Proteomes" id="UP000198372"/>
    </source>
</evidence>
<gene>
    <name evidence="3" type="ORF">BQ2448_7640</name>
</gene>
<feature type="compositionally biased region" description="Low complexity" evidence="2">
    <location>
        <begin position="88"/>
        <end position="100"/>
    </location>
</feature>
<evidence type="ECO:0000313" key="3">
    <source>
        <dbReference type="EMBL" id="SCV74611.1"/>
    </source>
</evidence>
<accession>A0A238FQY8</accession>
<reference evidence="4" key="1">
    <citation type="submission" date="2016-09" db="EMBL/GenBank/DDBJ databases">
        <authorList>
            <person name="Jeantristanb JTB J.-T."/>
            <person name="Ricardo R."/>
        </authorList>
    </citation>
    <scope>NUCLEOTIDE SEQUENCE [LARGE SCALE GENOMIC DNA]</scope>
</reference>
<dbReference type="Proteomes" id="UP000198372">
    <property type="component" value="Unassembled WGS sequence"/>
</dbReference>
<dbReference type="AlphaFoldDB" id="A0A238FQY8"/>
<feature type="compositionally biased region" description="Polar residues" evidence="2">
    <location>
        <begin position="67"/>
        <end position="82"/>
    </location>
</feature>
<keyword evidence="1" id="KW-0175">Coiled coil</keyword>
<feature type="compositionally biased region" description="Basic residues" evidence="2">
    <location>
        <begin position="157"/>
        <end position="168"/>
    </location>
</feature>
<protein>
    <submittedName>
        <fullName evidence="3">BQ2448_7640 protein</fullName>
    </submittedName>
</protein>
<feature type="region of interest" description="Disordered" evidence="2">
    <location>
        <begin position="1"/>
        <end position="201"/>
    </location>
</feature>
<feature type="coiled-coil region" evidence="1">
    <location>
        <begin position="248"/>
        <end position="275"/>
    </location>
</feature>
<evidence type="ECO:0000256" key="1">
    <source>
        <dbReference type="SAM" id="Coils"/>
    </source>
</evidence>
<keyword evidence="4" id="KW-1185">Reference proteome</keyword>
<feature type="compositionally biased region" description="Basic residues" evidence="2">
    <location>
        <begin position="1"/>
        <end position="10"/>
    </location>
</feature>
<feature type="compositionally biased region" description="Polar residues" evidence="2">
    <location>
        <begin position="40"/>
        <end position="53"/>
    </location>
</feature>
<dbReference type="OrthoDB" id="10443162at2759"/>
<dbReference type="EMBL" id="FMSP01000023">
    <property type="protein sequence ID" value="SCV74611.1"/>
    <property type="molecule type" value="Genomic_DNA"/>
</dbReference>
<feature type="compositionally biased region" description="Low complexity" evidence="2">
    <location>
        <begin position="14"/>
        <end position="31"/>
    </location>
</feature>
<name>A0A238FQY8_9BASI</name>
<feature type="compositionally biased region" description="Polar residues" evidence="2">
    <location>
        <begin position="145"/>
        <end position="156"/>
    </location>
</feature>
<sequence length="311" mass="33942">MVLSTPKRRSNLGSSTQASTSASISSSRATSLRPRRAPSLSATKVSPVATNREPQVVRVNREAIDLEQSSAPHTARSSTTHMNGHAEPTPTTTLASTSSSGGVFFQPPNPIPFAPSQQPPSSKALGKRRQTSPEPPSIPVPQASLVPTTSASQPPRTSRKGGRKRIRPSPHQTHSINGPKLAPGAGVKSRRKKVLPEATASADGTVPSLVVQKDRRKEFLKKIRDRKGDQEEESWTVEEIRSVKAALLEQIQAELDQVKKEYKTLSDELVKAQIEESVWNNVKKETLVERTHLRYLNKGQLMNLLTSTRPA</sequence>
<organism evidence="3 4">
    <name type="scientific">Microbotryum intermedium</name>
    <dbReference type="NCBI Taxonomy" id="269621"/>
    <lineage>
        <taxon>Eukaryota</taxon>
        <taxon>Fungi</taxon>
        <taxon>Dikarya</taxon>
        <taxon>Basidiomycota</taxon>
        <taxon>Pucciniomycotina</taxon>
        <taxon>Microbotryomycetes</taxon>
        <taxon>Microbotryales</taxon>
        <taxon>Microbotryaceae</taxon>
        <taxon>Microbotryum</taxon>
    </lineage>
</organism>
<proteinExistence type="predicted"/>